<dbReference type="EMBL" id="BPMS01000017">
    <property type="protein sequence ID" value="GIZ89944.1"/>
    <property type="molecule type" value="Genomic_DNA"/>
</dbReference>
<feature type="compositionally biased region" description="Basic residues" evidence="1">
    <location>
        <begin position="610"/>
        <end position="620"/>
    </location>
</feature>
<evidence type="ECO:0000313" key="6">
    <source>
        <dbReference type="Proteomes" id="UP000887212"/>
    </source>
</evidence>
<reference evidence="4 7" key="1">
    <citation type="submission" date="2021-07" db="EMBL/GenBank/DDBJ databases">
        <title>Whole genome sequencing of carbapenem-resistant Pseudomonas spp. isolated in Japan.</title>
        <authorList>
            <person name="Suzuki M."/>
            <person name="Maehana S."/>
            <person name="Kitasato H."/>
        </authorList>
    </citation>
    <scope>NUCLEOTIDE SEQUENCE</scope>
    <source>
        <strain evidence="4">KAM435</strain>
        <strain evidence="5 7">KAM436</strain>
    </source>
</reference>
<dbReference type="InterPro" id="IPR001633">
    <property type="entry name" value="EAL_dom"/>
</dbReference>
<feature type="compositionally biased region" description="Low complexity" evidence="1">
    <location>
        <begin position="621"/>
        <end position="631"/>
    </location>
</feature>
<evidence type="ECO:0000256" key="2">
    <source>
        <dbReference type="SAM" id="Phobius"/>
    </source>
</evidence>
<dbReference type="InterPro" id="IPR050706">
    <property type="entry name" value="Cyclic-di-GMP_PDE-like"/>
</dbReference>
<dbReference type="Proteomes" id="UP000887228">
    <property type="component" value="Unassembled WGS sequence"/>
</dbReference>
<protein>
    <recommendedName>
        <fullName evidence="3">EAL domain-containing protein</fullName>
    </recommendedName>
</protein>
<organism evidence="4 6">
    <name type="scientific">Aquipseudomonas alcaligenes</name>
    <name type="common">Pseudomonas alcaligenes</name>
    <dbReference type="NCBI Taxonomy" id="43263"/>
    <lineage>
        <taxon>Bacteria</taxon>
        <taxon>Pseudomonadati</taxon>
        <taxon>Pseudomonadota</taxon>
        <taxon>Gammaproteobacteria</taxon>
        <taxon>Pseudomonadales</taxon>
        <taxon>Pseudomonadaceae</taxon>
        <taxon>Aquipseudomonas</taxon>
    </lineage>
</organism>
<dbReference type="GO" id="GO:0071111">
    <property type="term" value="F:cyclic-guanylate-specific phosphodiesterase activity"/>
    <property type="evidence" value="ECO:0007669"/>
    <property type="project" value="InterPro"/>
</dbReference>
<feature type="domain" description="EAL" evidence="3">
    <location>
        <begin position="272"/>
        <end position="527"/>
    </location>
</feature>
<dbReference type="Proteomes" id="UP000887212">
    <property type="component" value="Unassembled WGS sequence"/>
</dbReference>
<dbReference type="PROSITE" id="PS50883">
    <property type="entry name" value="EAL"/>
    <property type="match status" value="1"/>
</dbReference>
<keyword evidence="2" id="KW-0812">Transmembrane</keyword>
<dbReference type="Gene3D" id="3.20.20.450">
    <property type="entry name" value="EAL domain"/>
    <property type="match status" value="1"/>
</dbReference>
<dbReference type="PANTHER" id="PTHR33121">
    <property type="entry name" value="CYCLIC DI-GMP PHOSPHODIESTERASE PDEF"/>
    <property type="match status" value="1"/>
</dbReference>
<sequence>MGKGLQRWLRPLPMGLLAALLSALVLLPTLLGVADWQAGRAEQRELELLRQHSAQRIGDFFASLYASLERVEALSAERCSAGSRDELQQRAAAELFVVGFSRTLPDGRSCRTLRLPAAQALQGYRHWRLDDVDIWWQPQRLQDPLQPSLVLGRGEVKVASSLRFLWALMQMPAGTDSRLIGPDGQVLDLEGETSLLGVSEGRLLQYPQTLQHRDGRTHLLGAGDRFGLRLLISRADQQLLEQRRTLRALWSVAGLLLAALLGWLVALLLRRDQSLARALEQALRRDEFELDYQPLVDLASGRCVGAEALLRWRRADGQRVRPDLFIPQAEDSGQITAITRWVIRQVLQEQGELLRQHPQLYISVNLAAADLVEARFPAEAQAALQAAGVPPAQLVYEVTERGLVDPQRAVAVLEPLRQAGHRIAIDDFGTGYSSLSYLQQLPVDVLKIDKSFVDALGTEAASSPVAPHIIAMARALGLKVIAEGGEQAEQAHLLAELGAQIGQAVRQAAVRRGLPRLRRGALISPAAGSRSAASRPGPPCGGRWRRGTRGRRACRGRPPSRGSAPAAARPTVRLLGRSAPPARPPAARPCRPRPAPWPAPCGCSADRPRARCRGRARCRPGSRPPRGSAAG</sequence>
<dbReference type="AlphaFoldDB" id="A0AA37CIK8"/>
<gene>
    <name evidence="4" type="ORF">KAM435_32710</name>
    <name evidence="5" type="ORF">KAM436_33950</name>
</gene>
<feature type="compositionally biased region" description="Low complexity" evidence="1">
    <location>
        <begin position="556"/>
        <end position="570"/>
    </location>
</feature>
<feature type="region of interest" description="Disordered" evidence="1">
    <location>
        <begin position="522"/>
        <end position="631"/>
    </location>
</feature>
<evidence type="ECO:0000256" key="1">
    <source>
        <dbReference type="SAM" id="MobiDB-lite"/>
    </source>
</evidence>
<keyword evidence="2" id="KW-0472">Membrane</keyword>
<feature type="compositionally biased region" description="Basic residues" evidence="1">
    <location>
        <begin position="543"/>
        <end position="555"/>
    </location>
</feature>
<dbReference type="InterPro" id="IPR035919">
    <property type="entry name" value="EAL_sf"/>
</dbReference>
<comment type="caution">
    <text evidence="4">The sequence shown here is derived from an EMBL/GenBank/DDBJ whole genome shotgun (WGS) entry which is preliminary data.</text>
</comment>
<dbReference type="SUPFAM" id="SSF141868">
    <property type="entry name" value="EAL domain-like"/>
    <property type="match status" value="1"/>
</dbReference>
<proteinExistence type="predicted"/>
<accession>A0AA37CIK8</accession>
<feature type="compositionally biased region" description="Pro residues" evidence="1">
    <location>
        <begin position="581"/>
        <end position="599"/>
    </location>
</feature>
<evidence type="ECO:0000259" key="3">
    <source>
        <dbReference type="PROSITE" id="PS50883"/>
    </source>
</evidence>
<dbReference type="SMART" id="SM00052">
    <property type="entry name" value="EAL"/>
    <property type="match status" value="1"/>
</dbReference>
<feature type="compositionally biased region" description="Low complexity" evidence="1">
    <location>
        <begin position="522"/>
        <end position="535"/>
    </location>
</feature>
<dbReference type="Pfam" id="PF00563">
    <property type="entry name" value="EAL"/>
    <property type="match status" value="1"/>
</dbReference>
<feature type="transmembrane region" description="Helical" evidence="2">
    <location>
        <begin position="248"/>
        <end position="269"/>
    </location>
</feature>
<dbReference type="CDD" id="cd01948">
    <property type="entry name" value="EAL"/>
    <property type="match status" value="1"/>
</dbReference>
<dbReference type="PANTHER" id="PTHR33121:SF79">
    <property type="entry name" value="CYCLIC DI-GMP PHOSPHODIESTERASE PDED-RELATED"/>
    <property type="match status" value="1"/>
</dbReference>
<evidence type="ECO:0000313" key="5">
    <source>
        <dbReference type="EMBL" id="GIZ94427.1"/>
    </source>
</evidence>
<dbReference type="EMBL" id="BPMT01000017">
    <property type="protein sequence ID" value="GIZ94427.1"/>
    <property type="molecule type" value="Genomic_DNA"/>
</dbReference>
<name>A0AA37CIK8_AQUAC</name>
<evidence type="ECO:0000313" key="7">
    <source>
        <dbReference type="Proteomes" id="UP000887228"/>
    </source>
</evidence>
<evidence type="ECO:0000313" key="4">
    <source>
        <dbReference type="EMBL" id="GIZ89944.1"/>
    </source>
</evidence>
<keyword evidence="2" id="KW-1133">Transmembrane helix</keyword>